<organism evidence="2 3">
    <name type="scientific">Blastococcus deserti</name>
    <dbReference type="NCBI Taxonomy" id="2259033"/>
    <lineage>
        <taxon>Bacteria</taxon>
        <taxon>Bacillati</taxon>
        <taxon>Actinomycetota</taxon>
        <taxon>Actinomycetes</taxon>
        <taxon>Geodermatophilales</taxon>
        <taxon>Geodermatophilaceae</taxon>
        <taxon>Blastococcus</taxon>
    </lineage>
</organism>
<dbReference type="SUPFAM" id="SSF46785">
    <property type="entry name" value="Winged helix' DNA-binding domain"/>
    <property type="match status" value="1"/>
</dbReference>
<dbReference type="InterPro" id="IPR036388">
    <property type="entry name" value="WH-like_DNA-bd_sf"/>
</dbReference>
<dbReference type="Proteomes" id="UP001597402">
    <property type="component" value="Unassembled WGS sequence"/>
</dbReference>
<dbReference type="InterPro" id="IPR001845">
    <property type="entry name" value="HTH_ArsR_DNA-bd_dom"/>
</dbReference>
<gene>
    <name evidence="2" type="ORF">ACFSHS_11030</name>
</gene>
<reference evidence="3" key="1">
    <citation type="journal article" date="2019" name="Int. J. Syst. Evol. Microbiol.">
        <title>The Global Catalogue of Microorganisms (GCM) 10K type strain sequencing project: providing services to taxonomists for standard genome sequencing and annotation.</title>
        <authorList>
            <consortium name="The Broad Institute Genomics Platform"/>
            <consortium name="The Broad Institute Genome Sequencing Center for Infectious Disease"/>
            <person name="Wu L."/>
            <person name="Ma J."/>
        </authorList>
    </citation>
    <scope>NUCLEOTIDE SEQUENCE [LARGE SCALE GENOMIC DNA]</scope>
    <source>
        <strain evidence="3">JCM 3338</strain>
    </source>
</reference>
<proteinExistence type="predicted"/>
<feature type="domain" description="HTH arsR-type" evidence="1">
    <location>
        <begin position="9"/>
        <end position="112"/>
    </location>
</feature>
<dbReference type="CDD" id="cd00090">
    <property type="entry name" value="HTH_ARSR"/>
    <property type="match status" value="1"/>
</dbReference>
<sequence>MDTRAAHVAAVAALAEPTRRRLYDHVVRQPAPVGRDEVAAAVGVPRATVAFHLDRLVDDGLLDVHYERRSGRSGPGAGRPAKLYRRSDCSVAVSFPERHYDLAGDLLAAAVTDAERQGERPAVALDRRAYARGRELASPVGGPAGREAVLRVLEAHGYEPRVEEGGITLANCPFHALAREHTQLVCGMNLRLLEGLLDGVASSGLTARLRPAPGACCVRMDRDVSPGSGSPNG</sequence>
<comment type="caution">
    <text evidence="2">The sequence shown here is derived from an EMBL/GenBank/DDBJ whole genome shotgun (WGS) entry which is preliminary data.</text>
</comment>
<accession>A0ABW4XB70</accession>
<dbReference type="RefSeq" id="WP_376875334.1">
    <property type="nucleotide sequence ID" value="NZ_JBHUHP010000010.1"/>
</dbReference>
<dbReference type="InterPro" id="IPR036390">
    <property type="entry name" value="WH_DNA-bd_sf"/>
</dbReference>
<dbReference type="SMART" id="SM00418">
    <property type="entry name" value="HTH_ARSR"/>
    <property type="match status" value="1"/>
</dbReference>
<dbReference type="InterPro" id="IPR011991">
    <property type="entry name" value="ArsR-like_HTH"/>
</dbReference>
<evidence type="ECO:0000313" key="3">
    <source>
        <dbReference type="Proteomes" id="UP001597402"/>
    </source>
</evidence>
<keyword evidence="3" id="KW-1185">Reference proteome</keyword>
<dbReference type="EMBL" id="JBHUHP010000010">
    <property type="protein sequence ID" value="MFD2092103.1"/>
    <property type="molecule type" value="Genomic_DNA"/>
</dbReference>
<evidence type="ECO:0000259" key="1">
    <source>
        <dbReference type="SMART" id="SM00418"/>
    </source>
</evidence>
<dbReference type="Gene3D" id="1.10.10.10">
    <property type="entry name" value="Winged helix-like DNA-binding domain superfamily/Winged helix DNA-binding domain"/>
    <property type="match status" value="1"/>
</dbReference>
<evidence type="ECO:0000313" key="2">
    <source>
        <dbReference type="EMBL" id="MFD2092103.1"/>
    </source>
</evidence>
<name>A0ABW4XB70_9ACTN</name>
<dbReference type="Pfam" id="PF12840">
    <property type="entry name" value="HTH_20"/>
    <property type="match status" value="1"/>
</dbReference>
<protein>
    <submittedName>
        <fullName evidence="2">Helix-turn-helix transcriptional regulator</fullName>
    </submittedName>
</protein>